<keyword evidence="4 9" id="KW-0863">Zinc-finger</keyword>
<dbReference type="GO" id="GO:0016020">
    <property type="term" value="C:membrane"/>
    <property type="evidence" value="ECO:0007669"/>
    <property type="project" value="UniProtKB-SubCell"/>
</dbReference>
<evidence type="ECO:0000259" key="12">
    <source>
        <dbReference type="PROSITE" id="PS50026"/>
    </source>
</evidence>
<dbReference type="InterPro" id="IPR000742">
    <property type="entry name" value="EGF"/>
</dbReference>
<dbReference type="InterPro" id="IPR001841">
    <property type="entry name" value="Znf_RING"/>
</dbReference>
<gene>
    <name evidence="14" type="ORF">PSON_ATCC_30995.1.T0090476</name>
</gene>
<evidence type="ECO:0000256" key="7">
    <source>
        <dbReference type="ARBA" id="ARBA00023136"/>
    </source>
</evidence>
<dbReference type="PROSITE" id="PS50089">
    <property type="entry name" value="ZF_RING_2"/>
    <property type="match status" value="1"/>
</dbReference>
<feature type="disulfide bond" evidence="8">
    <location>
        <begin position="152"/>
        <end position="162"/>
    </location>
</feature>
<keyword evidence="2 10" id="KW-0812">Transmembrane</keyword>
<evidence type="ECO:0000256" key="10">
    <source>
        <dbReference type="SAM" id="Phobius"/>
    </source>
</evidence>
<comment type="subcellular location">
    <subcellularLocation>
        <location evidence="1">Membrane</location>
    </subcellularLocation>
</comment>
<keyword evidence="11" id="KW-0732">Signal</keyword>
<keyword evidence="8" id="KW-1015">Disulfide bond</keyword>
<name>A0A8S1KQ38_9CILI</name>
<feature type="domain" description="RING-type" evidence="13">
    <location>
        <begin position="355"/>
        <end position="396"/>
    </location>
</feature>
<dbReference type="PANTHER" id="PTHR46539">
    <property type="entry name" value="E3 UBIQUITIN-PROTEIN LIGASE ATL42"/>
    <property type="match status" value="1"/>
</dbReference>
<evidence type="ECO:0000259" key="13">
    <source>
        <dbReference type="PROSITE" id="PS50089"/>
    </source>
</evidence>
<feature type="domain" description="EGF-like" evidence="12">
    <location>
        <begin position="148"/>
        <end position="179"/>
    </location>
</feature>
<proteinExistence type="predicted"/>
<feature type="disulfide bond" evidence="8">
    <location>
        <begin position="169"/>
        <end position="178"/>
    </location>
</feature>
<dbReference type="AlphaFoldDB" id="A0A8S1KQ38"/>
<evidence type="ECO:0008006" key="16">
    <source>
        <dbReference type="Google" id="ProtNLM"/>
    </source>
</evidence>
<accession>A0A8S1KQ38</accession>
<protein>
    <recommendedName>
        <fullName evidence="16">RING-type domain-containing protein</fullName>
    </recommendedName>
</protein>
<dbReference type="EMBL" id="CAJJDN010000009">
    <property type="protein sequence ID" value="CAD8055863.1"/>
    <property type="molecule type" value="Genomic_DNA"/>
</dbReference>
<dbReference type="PANTHER" id="PTHR46539:SF9">
    <property type="entry name" value="RING-H2 FINGER PROTEIN ATL56"/>
    <property type="match status" value="1"/>
</dbReference>
<dbReference type="PROSITE" id="PS50026">
    <property type="entry name" value="EGF_3"/>
    <property type="match status" value="1"/>
</dbReference>
<reference evidence="14" key="1">
    <citation type="submission" date="2021-01" db="EMBL/GenBank/DDBJ databases">
        <authorList>
            <consortium name="Genoscope - CEA"/>
            <person name="William W."/>
        </authorList>
    </citation>
    <scope>NUCLEOTIDE SEQUENCE</scope>
</reference>
<dbReference type="PROSITE" id="PS01186">
    <property type="entry name" value="EGF_2"/>
    <property type="match status" value="1"/>
</dbReference>
<feature type="chain" id="PRO_5035841400" description="RING-type domain-containing protein" evidence="11">
    <location>
        <begin position="19"/>
        <end position="460"/>
    </location>
</feature>
<keyword evidence="5" id="KW-0862">Zinc</keyword>
<feature type="signal peptide" evidence="11">
    <location>
        <begin position="1"/>
        <end position="18"/>
    </location>
</feature>
<keyword evidence="8" id="KW-0245">EGF-like domain</keyword>
<keyword evidence="7 10" id="KW-0472">Membrane</keyword>
<evidence type="ECO:0000256" key="1">
    <source>
        <dbReference type="ARBA" id="ARBA00004370"/>
    </source>
</evidence>
<comment type="caution">
    <text evidence="8">Lacks conserved residue(s) required for the propagation of feature annotation.</text>
</comment>
<organism evidence="14 15">
    <name type="scientific">Paramecium sonneborni</name>
    <dbReference type="NCBI Taxonomy" id="65129"/>
    <lineage>
        <taxon>Eukaryota</taxon>
        <taxon>Sar</taxon>
        <taxon>Alveolata</taxon>
        <taxon>Ciliophora</taxon>
        <taxon>Intramacronucleata</taxon>
        <taxon>Oligohymenophorea</taxon>
        <taxon>Peniculida</taxon>
        <taxon>Parameciidae</taxon>
        <taxon>Paramecium</taxon>
    </lineage>
</organism>
<evidence type="ECO:0000256" key="6">
    <source>
        <dbReference type="ARBA" id="ARBA00022989"/>
    </source>
</evidence>
<evidence type="ECO:0000256" key="5">
    <source>
        <dbReference type="ARBA" id="ARBA00022833"/>
    </source>
</evidence>
<evidence type="ECO:0000256" key="3">
    <source>
        <dbReference type="ARBA" id="ARBA00022723"/>
    </source>
</evidence>
<evidence type="ECO:0000256" key="8">
    <source>
        <dbReference type="PROSITE-ProRule" id="PRU00076"/>
    </source>
</evidence>
<keyword evidence="3" id="KW-0479">Metal-binding</keyword>
<dbReference type="CDD" id="cd00054">
    <property type="entry name" value="EGF_CA"/>
    <property type="match status" value="1"/>
</dbReference>
<evidence type="ECO:0000313" key="14">
    <source>
        <dbReference type="EMBL" id="CAD8055863.1"/>
    </source>
</evidence>
<keyword evidence="6 10" id="KW-1133">Transmembrane helix</keyword>
<sequence length="460" mass="53253">MFSLTFLFFLQSLAEILIQNLINTTKGIQNIPLNSYCEDLIPTKQLKIQLTQQFQGTSILAICQTNLENNDQFEQLLEQKNQESNNCLVDFNAYILRNQTQVLFIQHNHHSTLVSQYYNIFSIDKHKCHASVYSSQDSIYLLTVESYEIEECALNCKNHGICVKGFCQCPLGYFGYDCDIITTNIEQNNYFFGFQILYLDLITLQSVDYVIELNQELTYSIICYANSSHLQIPNQIGKILQINENQINSCKQQTQLLQQQTKINYYSQFIFVTNTSKIVSYSHQADEQYSSIIVFIVLASILSVIIIIIIVVYIFKIKNERKQQKQTIQMENLMPAQQFFSVSDRRSPYQDEQSCSICLEPFKPDSIVRMTYCEHIFHVTCLQNWMKKNKICPLCRAALDTVTIQSKRKTEQKPQKNHILQQLSSLQKHDGSLNSIDGNLSYQSPVTKQLAIVKHSKFAK</sequence>
<dbReference type="GO" id="GO:0008270">
    <property type="term" value="F:zinc ion binding"/>
    <property type="evidence" value="ECO:0007669"/>
    <property type="project" value="UniProtKB-KW"/>
</dbReference>
<dbReference type="PROSITE" id="PS00022">
    <property type="entry name" value="EGF_1"/>
    <property type="match status" value="1"/>
</dbReference>
<evidence type="ECO:0000256" key="11">
    <source>
        <dbReference type="SAM" id="SignalP"/>
    </source>
</evidence>
<evidence type="ECO:0000256" key="4">
    <source>
        <dbReference type="ARBA" id="ARBA00022771"/>
    </source>
</evidence>
<evidence type="ECO:0000256" key="9">
    <source>
        <dbReference type="PROSITE-ProRule" id="PRU00175"/>
    </source>
</evidence>
<evidence type="ECO:0000313" key="15">
    <source>
        <dbReference type="Proteomes" id="UP000692954"/>
    </source>
</evidence>
<keyword evidence="15" id="KW-1185">Reference proteome</keyword>
<feature type="transmembrane region" description="Helical" evidence="10">
    <location>
        <begin position="292"/>
        <end position="315"/>
    </location>
</feature>
<comment type="caution">
    <text evidence="14">The sequence shown here is derived from an EMBL/GenBank/DDBJ whole genome shotgun (WGS) entry which is preliminary data.</text>
</comment>
<evidence type="ECO:0000256" key="2">
    <source>
        <dbReference type="ARBA" id="ARBA00022692"/>
    </source>
</evidence>
<dbReference type="SMART" id="SM00184">
    <property type="entry name" value="RING"/>
    <property type="match status" value="1"/>
</dbReference>
<dbReference type="Pfam" id="PF13639">
    <property type="entry name" value="zf-RING_2"/>
    <property type="match status" value="1"/>
</dbReference>
<dbReference type="Proteomes" id="UP000692954">
    <property type="component" value="Unassembled WGS sequence"/>
</dbReference>
<dbReference type="OrthoDB" id="291601at2759"/>